<dbReference type="EMBL" id="BAAAEW010000026">
    <property type="protein sequence ID" value="GAA0760888.1"/>
    <property type="molecule type" value="Genomic_DNA"/>
</dbReference>
<sequence>MTMQRRESLQWMLAAATLPAWSPTGAAVPKPRPTGYGTDPNLVKTYRAGELWPLSFSERQRRCAEVLCAVIIPADEHSPSAAELQVHQFIDEWVSAPYPDHVKDKALIVQGLAWMDAEAGRRFRKPFAETSAEQQHAVCDDICSVAAKTSPRFARPARFFARFRDLTAGGFYTSPQGMKDLGFVGNTPSETFDGPPAEVLKIVGIRPV</sequence>
<keyword evidence="2" id="KW-1185">Reference proteome</keyword>
<dbReference type="RefSeq" id="WP_211361425.1">
    <property type="nucleotide sequence ID" value="NZ_BAAAEW010000026.1"/>
</dbReference>
<dbReference type="Proteomes" id="UP001500279">
    <property type="component" value="Unassembled WGS sequence"/>
</dbReference>
<evidence type="ECO:0000313" key="2">
    <source>
        <dbReference type="Proteomes" id="UP001500279"/>
    </source>
</evidence>
<reference evidence="2" key="1">
    <citation type="journal article" date="2019" name="Int. J. Syst. Evol. Microbiol.">
        <title>The Global Catalogue of Microorganisms (GCM) 10K type strain sequencing project: providing services to taxonomists for standard genome sequencing and annotation.</title>
        <authorList>
            <consortium name="The Broad Institute Genomics Platform"/>
            <consortium name="The Broad Institute Genome Sequencing Center for Infectious Disease"/>
            <person name="Wu L."/>
            <person name="Ma J."/>
        </authorList>
    </citation>
    <scope>NUCLEOTIDE SEQUENCE [LARGE SCALE GENOMIC DNA]</scope>
    <source>
        <strain evidence="2">JCM 15503</strain>
    </source>
</reference>
<proteinExistence type="predicted"/>
<accession>A0ABP3VL18</accession>
<comment type="caution">
    <text evidence="1">The sequence shown here is derived from an EMBL/GenBank/DDBJ whole genome shotgun (WGS) entry which is preliminary data.</text>
</comment>
<dbReference type="InterPro" id="IPR027056">
    <property type="entry name" value="Gluconate_2DH_su3"/>
</dbReference>
<organism evidence="1 2">
    <name type="scientific">Ideonella azotifigens</name>
    <dbReference type="NCBI Taxonomy" id="513160"/>
    <lineage>
        <taxon>Bacteria</taxon>
        <taxon>Pseudomonadati</taxon>
        <taxon>Pseudomonadota</taxon>
        <taxon>Betaproteobacteria</taxon>
        <taxon>Burkholderiales</taxon>
        <taxon>Sphaerotilaceae</taxon>
        <taxon>Ideonella</taxon>
    </lineage>
</organism>
<name>A0ABP3VL18_9BURK</name>
<dbReference type="Pfam" id="PF13618">
    <property type="entry name" value="Gluconate_2-dh3"/>
    <property type="match status" value="1"/>
</dbReference>
<evidence type="ECO:0008006" key="3">
    <source>
        <dbReference type="Google" id="ProtNLM"/>
    </source>
</evidence>
<protein>
    <recommendedName>
        <fullName evidence="3">Tat pathway signal protein</fullName>
    </recommendedName>
</protein>
<gene>
    <name evidence="1" type="ORF">GCM10009107_43970</name>
</gene>
<evidence type="ECO:0000313" key="1">
    <source>
        <dbReference type="EMBL" id="GAA0760888.1"/>
    </source>
</evidence>